<proteinExistence type="predicted"/>
<dbReference type="SMART" id="SM00248">
    <property type="entry name" value="ANK"/>
    <property type="match status" value="3"/>
</dbReference>
<dbReference type="RefSeq" id="WP_091676464.1">
    <property type="nucleotide sequence ID" value="NZ_FOSN01000001.1"/>
</dbReference>
<dbReference type="OrthoDB" id="9812708at2"/>
<dbReference type="CDD" id="cd00158">
    <property type="entry name" value="RHOD"/>
    <property type="match status" value="1"/>
</dbReference>
<dbReference type="PROSITE" id="PS50206">
    <property type="entry name" value="RHODANESE_3"/>
    <property type="match status" value="1"/>
</dbReference>
<dbReference type="EMBL" id="FOSN01000001">
    <property type="protein sequence ID" value="SFK01669.1"/>
    <property type="molecule type" value="Genomic_DNA"/>
</dbReference>
<name>A0A1I3W2V4_9HYPH</name>
<dbReference type="Pfam" id="PF00023">
    <property type="entry name" value="Ank"/>
    <property type="match status" value="1"/>
</dbReference>
<evidence type="ECO:0000256" key="2">
    <source>
        <dbReference type="ARBA" id="ARBA00023043"/>
    </source>
</evidence>
<dbReference type="Gene3D" id="3.40.250.10">
    <property type="entry name" value="Rhodanese-like domain"/>
    <property type="match status" value="1"/>
</dbReference>
<evidence type="ECO:0000259" key="4">
    <source>
        <dbReference type="PROSITE" id="PS50206"/>
    </source>
</evidence>
<evidence type="ECO:0000256" key="3">
    <source>
        <dbReference type="PROSITE-ProRule" id="PRU00023"/>
    </source>
</evidence>
<keyword evidence="6" id="KW-1185">Reference proteome</keyword>
<dbReference type="PANTHER" id="PTHR24173:SF74">
    <property type="entry name" value="ANKYRIN REPEAT DOMAIN-CONTAINING PROTEIN 16"/>
    <property type="match status" value="1"/>
</dbReference>
<sequence length="272" mass="29131">MTQSPVFCRVSAEETANLIGEGVLLLDVRDAESFARSHIETAMNLSIANLENFVTSTAKRRPVLIYCHRGYASEEFARLFCENGFERVYSLEGGYLAWGKQQSARTPLPGQLQTWLIRHGFPAARIDAVAANGVTPLMMASQAGNLKIVRALIAAGAALDARNDDGNTALWLACYSGRTDVVDALADAGSAIDNRNENGATAVMYAASSGKAAVLERLIVAGADLTIETLDGFTVTDMAATLECLTLLRRAAAKNSSRPEPSTSAKVRQLNF</sequence>
<keyword evidence="5" id="KW-0808">Transferase</keyword>
<organism evidence="5 6">
    <name type="scientific">Methylocapsa palsarum</name>
    <dbReference type="NCBI Taxonomy" id="1612308"/>
    <lineage>
        <taxon>Bacteria</taxon>
        <taxon>Pseudomonadati</taxon>
        <taxon>Pseudomonadota</taxon>
        <taxon>Alphaproteobacteria</taxon>
        <taxon>Hyphomicrobiales</taxon>
        <taxon>Beijerinckiaceae</taxon>
        <taxon>Methylocapsa</taxon>
    </lineage>
</organism>
<keyword evidence="1" id="KW-0677">Repeat</keyword>
<feature type="repeat" description="ANK" evidence="3">
    <location>
        <begin position="132"/>
        <end position="164"/>
    </location>
</feature>
<evidence type="ECO:0000256" key="1">
    <source>
        <dbReference type="ARBA" id="ARBA00022737"/>
    </source>
</evidence>
<keyword evidence="5" id="KW-0670">Pyruvate</keyword>
<dbReference type="PANTHER" id="PTHR24173">
    <property type="entry name" value="ANKYRIN REPEAT CONTAINING"/>
    <property type="match status" value="1"/>
</dbReference>
<dbReference type="Pfam" id="PF12796">
    <property type="entry name" value="Ank_2"/>
    <property type="match status" value="1"/>
</dbReference>
<dbReference type="SUPFAM" id="SSF48403">
    <property type="entry name" value="Ankyrin repeat"/>
    <property type="match status" value="1"/>
</dbReference>
<accession>A0A1I3W2V4</accession>
<feature type="domain" description="Rhodanese" evidence="4">
    <location>
        <begin position="19"/>
        <end position="107"/>
    </location>
</feature>
<dbReference type="InterPro" id="IPR036770">
    <property type="entry name" value="Ankyrin_rpt-contain_sf"/>
</dbReference>
<dbReference type="SMART" id="SM00450">
    <property type="entry name" value="RHOD"/>
    <property type="match status" value="1"/>
</dbReference>
<keyword evidence="2 3" id="KW-0040">ANK repeat</keyword>
<dbReference type="Pfam" id="PF00581">
    <property type="entry name" value="Rhodanese"/>
    <property type="match status" value="1"/>
</dbReference>
<dbReference type="GO" id="GO:0016740">
    <property type="term" value="F:transferase activity"/>
    <property type="evidence" value="ECO:0007669"/>
    <property type="project" value="UniProtKB-KW"/>
</dbReference>
<dbReference type="AlphaFoldDB" id="A0A1I3W2V4"/>
<evidence type="ECO:0000313" key="5">
    <source>
        <dbReference type="EMBL" id="SFK01669.1"/>
    </source>
</evidence>
<dbReference type="Gene3D" id="1.25.40.20">
    <property type="entry name" value="Ankyrin repeat-containing domain"/>
    <property type="match status" value="1"/>
</dbReference>
<dbReference type="SUPFAM" id="SSF52821">
    <property type="entry name" value="Rhodanese/Cell cycle control phosphatase"/>
    <property type="match status" value="1"/>
</dbReference>
<dbReference type="PROSITE" id="PS50088">
    <property type="entry name" value="ANK_REPEAT"/>
    <property type="match status" value="3"/>
</dbReference>
<feature type="repeat" description="ANK" evidence="3">
    <location>
        <begin position="198"/>
        <end position="230"/>
    </location>
</feature>
<gene>
    <name evidence="5" type="ORF">SAMN05444581_101309</name>
</gene>
<dbReference type="PROSITE" id="PS50297">
    <property type="entry name" value="ANK_REP_REGION"/>
    <property type="match status" value="3"/>
</dbReference>
<feature type="repeat" description="ANK" evidence="3">
    <location>
        <begin position="165"/>
        <end position="197"/>
    </location>
</feature>
<dbReference type="STRING" id="1612308.SAMN05444581_101309"/>
<dbReference type="Proteomes" id="UP000198755">
    <property type="component" value="Unassembled WGS sequence"/>
</dbReference>
<dbReference type="InterPro" id="IPR002110">
    <property type="entry name" value="Ankyrin_rpt"/>
</dbReference>
<dbReference type="InterPro" id="IPR036873">
    <property type="entry name" value="Rhodanese-like_dom_sf"/>
</dbReference>
<protein>
    <submittedName>
        <fullName evidence="5">Thiosulfate/3-mercaptopyruvate sulfurtransferase</fullName>
    </submittedName>
</protein>
<reference evidence="5 6" key="1">
    <citation type="submission" date="2016-10" db="EMBL/GenBank/DDBJ databases">
        <authorList>
            <person name="de Groot N.N."/>
        </authorList>
    </citation>
    <scope>NUCLEOTIDE SEQUENCE [LARGE SCALE GENOMIC DNA]</scope>
    <source>
        <strain evidence="5 6">NE2</strain>
    </source>
</reference>
<dbReference type="InterPro" id="IPR001763">
    <property type="entry name" value="Rhodanese-like_dom"/>
</dbReference>
<evidence type="ECO:0000313" key="6">
    <source>
        <dbReference type="Proteomes" id="UP000198755"/>
    </source>
</evidence>